<sequence length="968" mass="101193">MPEPRHGGLARPEVTAAEAAEVAARRWGLVGEVRELGSQQDRNYLIATSDGARVLKFANAETRRAELEAQSAALERLALAGLRVPATVPSLSGADVESVDVAGGTLLVRVLEYVEGATLLESGGFGADDARLIGDTAGRIAAALSDFAHPGTERVSQWDSRAAAAVVDELLPHVSDAGQRAAIASAREAAARRLEAVAPELPVQVIHADVTGDNVVRTPGGDAGVIDFGDLQQGWRVAELAAACAGILIEDAADLCGLMLETVSAFSARLRLTDAELTALWPLVVLRTAVLVVSSAEQRELDGDNDYAEARAAAEWRSFRRASGWDADELEALISAAARGAGDSARASVELRRMLPAALTPTPVDLSVLSPELDAGAWLEAGTEERILRAAAGRSGAATTRWGEYRLTRARPRAPRGSAKTLATGVELVLPAGTELSAPFAGSVHTEDGGLALHGEQVSLRLEGAAAAADGPVEAGARLAVAAGGSDERHLAIVRVQLATVPGIHPPFFVTPLADAAWRRICPDPSALLGVDAAVAAPDADALLARRDASFAPVQEHYYARPPQIERGWREHLIDTTAQVYVDGVNNVATLGHSHPRLVEAAARQWALLNTNSRFHYAAATELSERLAELAPAGLDAVFLVNSGSEAVDLALRLAFTATGRSRILAAREAYHGWTIGSDAVSTSLGDNPRALESRPDWVELIEAPNPLRGRHRGPDAGAAYLADLDAQLEGLGAEGRAALAGVILEPIFGNGGGVLLPDGYLAGVYDRVRALGGVCIADEVQLGYGRLGRHFWGFEQQGAVPDIITVAKAMGNGQPLGAVITTQEIAAAFAAEGSFFSSAGGSPVSSRIGLAVLDVLREEGLQENARLVGEAFKAALEGLATRHPSIGAVHGLGLYLGVELVTDRASFEPATRLADAVCEALLEEGCVVQPTGDHKNVLKLKPPLCITAESARFVTGCLDRVLTELGA</sequence>
<proteinExistence type="inferred from homology"/>
<dbReference type="Gene3D" id="3.90.1150.10">
    <property type="entry name" value="Aspartate Aminotransferase, domain 1"/>
    <property type="match status" value="1"/>
</dbReference>
<dbReference type="EMBL" id="BAABBW010000001">
    <property type="protein sequence ID" value="GAA4170205.1"/>
    <property type="molecule type" value="Genomic_DNA"/>
</dbReference>
<dbReference type="InterPro" id="IPR002575">
    <property type="entry name" value="Aminoglycoside_PTrfase"/>
</dbReference>
<dbReference type="RefSeq" id="WP_344751959.1">
    <property type="nucleotide sequence ID" value="NZ_BAABBW010000001.1"/>
</dbReference>
<dbReference type="InterPro" id="IPR015424">
    <property type="entry name" value="PyrdxlP-dep_Trfase"/>
</dbReference>
<dbReference type="InterPro" id="IPR011009">
    <property type="entry name" value="Kinase-like_dom_sf"/>
</dbReference>
<comment type="similarity">
    <text evidence="1">Belongs to the class-III pyridoxal-phosphate-dependent aminotransferase family.</text>
</comment>
<keyword evidence="2" id="KW-0663">Pyridoxal phosphate</keyword>
<evidence type="ECO:0000256" key="2">
    <source>
        <dbReference type="ARBA" id="ARBA00022898"/>
    </source>
</evidence>
<dbReference type="NCBIfam" id="NF004800">
    <property type="entry name" value="PRK06149.1"/>
    <property type="match status" value="1"/>
</dbReference>
<evidence type="ECO:0000313" key="5">
    <source>
        <dbReference type="Proteomes" id="UP001501079"/>
    </source>
</evidence>
<organism evidence="4 5">
    <name type="scientific">Gryllotalpicola koreensis</name>
    <dbReference type="NCBI Taxonomy" id="993086"/>
    <lineage>
        <taxon>Bacteria</taxon>
        <taxon>Bacillati</taxon>
        <taxon>Actinomycetota</taxon>
        <taxon>Actinomycetes</taxon>
        <taxon>Micrococcales</taxon>
        <taxon>Microbacteriaceae</taxon>
        <taxon>Gryllotalpicola</taxon>
    </lineage>
</organism>
<dbReference type="SUPFAM" id="SSF56112">
    <property type="entry name" value="Protein kinase-like (PK-like)"/>
    <property type="match status" value="1"/>
</dbReference>
<dbReference type="InterPro" id="IPR049704">
    <property type="entry name" value="Aminotrans_3_PPA_site"/>
</dbReference>
<dbReference type="Gene3D" id="3.40.640.10">
    <property type="entry name" value="Type I PLP-dependent aspartate aminotransferase-like (Major domain)"/>
    <property type="match status" value="1"/>
</dbReference>
<evidence type="ECO:0000256" key="1">
    <source>
        <dbReference type="ARBA" id="ARBA00008954"/>
    </source>
</evidence>
<dbReference type="Proteomes" id="UP001501079">
    <property type="component" value="Unassembled WGS sequence"/>
</dbReference>
<dbReference type="CDD" id="cd00610">
    <property type="entry name" value="OAT_like"/>
    <property type="match status" value="1"/>
</dbReference>
<dbReference type="PANTHER" id="PTHR45688:SF13">
    <property type="entry name" value="ALANINE--GLYOXYLATE AMINOTRANSFERASE 2-LIKE"/>
    <property type="match status" value="1"/>
</dbReference>
<dbReference type="InterPro" id="IPR015421">
    <property type="entry name" value="PyrdxlP-dep_Trfase_major"/>
</dbReference>
<comment type="caution">
    <text evidence="4">The sequence shown here is derived from an EMBL/GenBank/DDBJ whole genome shotgun (WGS) entry which is preliminary data.</text>
</comment>
<evidence type="ECO:0000313" key="4">
    <source>
        <dbReference type="EMBL" id="GAA4170205.1"/>
    </source>
</evidence>
<dbReference type="GO" id="GO:0008483">
    <property type="term" value="F:transaminase activity"/>
    <property type="evidence" value="ECO:0007669"/>
    <property type="project" value="UniProtKB-KW"/>
</dbReference>
<accession>A0ABP7ZTQ7</accession>
<keyword evidence="4" id="KW-0032">Aminotransferase</keyword>
<gene>
    <name evidence="4" type="ORF">GCM10022287_07780</name>
</gene>
<keyword evidence="4" id="KW-0808">Transferase</keyword>
<feature type="domain" description="Aminoglycoside phosphotransferase" evidence="3">
    <location>
        <begin position="33"/>
        <end position="245"/>
    </location>
</feature>
<name>A0ABP7ZTQ7_9MICO</name>
<dbReference type="InterPro" id="IPR005814">
    <property type="entry name" value="Aminotrans_3"/>
</dbReference>
<keyword evidence="5" id="KW-1185">Reference proteome</keyword>
<dbReference type="PROSITE" id="PS00600">
    <property type="entry name" value="AA_TRANSFER_CLASS_3"/>
    <property type="match status" value="1"/>
</dbReference>
<dbReference type="Gene3D" id="3.90.1200.10">
    <property type="match status" value="1"/>
</dbReference>
<dbReference type="SUPFAM" id="SSF53383">
    <property type="entry name" value="PLP-dependent transferases"/>
    <property type="match status" value="1"/>
</dbReference>
<reference evidence="5" key="1">
    <citation type="journal article" date="2019" name="Int. J. Syst. Evol. Microbiol.">
        <title>The Global Catalogue of Microorganisms (GCM) 10K type strain sequencing project: providing services to taxonomists for standard genome sequencing and annotation.</title>
        <authorList>
            <consortium name="The Broad Institute Genomics Platform"/>
            <consortium name="The Broad Institute Genome Sequencing Center for Infectious Disease"/>
            <person name="Wu L."/>
            <person name="Ma J."/>
        </authorList>
    </citation>
    <scope>NUCLEOTIDE SEQUENCE [LARGE SCALE GENOMIC DNA]</scope>
    <source>
        <strain evidence="5">JCM 17591</strain>
    </source>
</reference>
<dbReference type="Pfam" id="PF01636">
    <property type="entry name" value="APH"/>
    <property type="match status" value="1"/>
</dbReference>
<dbReference type="InterPro" id="IPR015422">
    <property type="entry name" value="PyrdxlP-dep_Trfase_small"/>
</dbReference>
<evidence type="ECO:0000259" key="3">
    <source>
        <dbReference type="Pfam" id="PF01636"/>
    </source>
</evidence>
<dbReference type="Pfam" id="PF00202">
    <property type="entry name" value="Aminotran_3"/>
    <property type="match status" value="1"/>
</dbReference>
<protein>
    <submittedName>
        <fullName evidence="4">Aminotransferase</fullName>
    </submittedName>
</protein>
<dbReference type="PANTHER" id="PTHR45688">
    <property type="match status" value="1"/>
</dbReference>